<keyword evidence="2" id="KW-1185">Reference proteome</keyword>
<protein>
    <submittedName>
        <fullName evidence="1">HAD-IIIA family hydrolase</fullName>
    </submittedName>
</protein>
<dbReference type="PANTHER" id="PTHR42891:SF1">
    <property type="entry name" value="D-GLYCERO-BETA-D-MANNO-HEPTOSE-1,7-BISPHOSPHATE 7-PHOSPHATASE"/>
    <property type="match status" value="1"/>
</dbReference>
<dbReference type="InterPro" id="IPR006549">
    <property type="entry name" value="HAD-SF_hydro_IIIA"/>
</dbReference>
<dbReference type="Gene3D" id="3.40.50.1000">
    <property type="entry name" value="HAD superfamily/HAD-like"/>
    <property type="match status" value="1"/>
</dbReference>
<dbReference type="EMBL" id="CP042434">
    <property type="protein sequence ID" value="QEC71202.1"/>
    <property type="molecule type" value="Genomic_DNA"/>
</dbReference>
<name>A0A5B8VJR3_9BACT</name>
<dbReference type="KEGG" id="agi:FSB73_05420"/>
<dbReference type="PANTHER" id="PTHR42891">
    <property type="entry name" value="D-GLYCERO-BETA-D-MANNO-HEPTOSE-1,7-BISPHOSPHATE 7-PHOSPHATASE"/>
    <property type="match status" value="1"/>
</dbReference>
<dbReference type="InterPro" id="IPR036412">
    <property type="entry name" value="HAD-like_sf"/>
</dbReference>
<dbReference type="GO" id="GO:0016791">
    <property type="term" value="F:phosphatase activity"/>
    <property type="evidence" value="ECO:0007669"/>
    <property type="project" value="InterPro"/>
</dbReference>
<reference evidence="1 2" key="1">
    <citation type="journal article" date="2017" name="Int. J. Syst. Evol. Microbiol.">
        <title>Arachidicoccus ginsenosidivorans sp. nov., with ginsenoside-converting activity isolated from ginseng cultivating soil.</title>
        <authorList>
            <person name="Siddiqi M.Z."/>
            <person name="Aslam Z."/>
            <person name="Im W.T."/>
        </authorList>
    </citation>
    <scope>NUCLEOTIDE SEQUENCE [LARGE SCALE GENOMIC DNA]</scope>
    <source>
        <strain evidence="1 2">Gsoil 809</strain>
    </source>
</reference>
<evidence type="ECO:0000313" key="1">
    <source>
        <dbReference type="EMBL" id="QEC71202.1"/>
    </source>
</evidence>
<organism evidence="1 2">
    <name type="scientific">Arachidicoccus ginsenosidivorans</name>
    <dbReference type="NCBI Taxonomy" id="496057"/>
    <lineage>
        <taxon>Bacteria</taxon>
        <taxon>Pseudomonadati</taxon>
        <taxon>Bacteroidota</taxon>
        <taxon>Chitinophagia</taxon>
        <taxon>Chitinophagales</taxon>
        <taxon>Chitinophagaceae</taxon>
        <taxon>Arachidicoccus</taxon>
    </lineage>
</organism>
<dbReference type="InterPro" id="IPR023214">
    <property type="entry name" value="HAD_sf"/>
</dbReference>
<proteinExistence type="predicted"/>
<dbReference type="SUPFAM" id="SSF56784">
    <property type="entry name" value="HAD-like"/>
    <property type="match status" value="1"/>
</dbReference>
<dbReference type="InterPro" id="IPR004446">
    <property type="entry name" value="Heptose_bisP_phosphatase"/>
</dbReference>
<keyword evidence="1" id="KW-0378">Hydrolase</keyword>
<dbReference type="NCBIfam" id="TIGR01662">
    <property type="entry name" value="HAD-SF-IIIA"/>
    <property type="match status" value="1"/>
</dbReference>
<evidence type="ECO:0000313" key="2">
    <source>
        <dbReference type="Proteomes" id="UP000321291"/>
    </source>
</evidence>
<sequence length="185" mass="20919">MDLVFRQGRRHQCGSCGGYTLSIQEFRLYEGVVEAMAQFARQFGRIVVCTNQRCIGRGLLSEQGLSDIHRYLLQLIEPAGGRIDHFYFAKEVSDDDPLRKPHPGMALLALKDYPEIDLEKSIMVGNNPSDMQFAINAKIHYKVFLNTTIDEAPMKEGQPISDLHYPGLKDFADSIKDNTISKIIQ</sequence>
<gene>
    <name evidence="1" type="ORF">FSB73_05420</name>
</gene>
<accession>A0A5B8VJR3</accession>
<dbReference type="Proteomes" id="UP000321291">
    <property type="component" value="Chromosome"/>
</dbReference>
<dbReference type="AlphaFoldDB" id="A0A5B8VJR3"/>
<dbReference type="Pfam" id="PF00702">
    <property type="entry name" value="Hydrolase"/>
    <property type="match status" value="1"/>
</dbReference>
<dbReference type="GO" id="GO:0005975">
    <property type="term" value="P:carbohydrate metabolic process"/>
    <property type="evidence" value="ECO:0007669"/>
    <property type="project" value="InterPro"/>
</dbReference>